<dbReference type="EMBL" id="JAXUIC010000717">
    <property type="protein sequence ID" value="KAK4538918.1"/>
    <property type="molecule type" value="Genomic_DNA"/>
</dbReference>
<proteinExistence type="predicted"/>
<dbReference type="PANTHER" id="PTHR24177:SF314">
    <property type="entry name" value="PROTEIN ACCELERATED CELL DEATH 6-LIKE ISOFORM X1"/>
    <property type="match status" value="1"/>
</dbReference>
<dbReference type="GO" id="GO:0016020">
    <property type="term" value="C:membrane"/>
    <property type="evidence" value="ECO:0007669"/>
    <property type="project" value="TreeGrafter"/>
</dbReference>
<dbReference type="InterPro" id="IPR002110">
    <property type="entry name" value="Ankyrin_rpt"/>
</dbReference>
<dbReference type="PANTHER" id="PTHR24177">
    <property type="entry name" value="CASKIN"/>
    <property type="match status" value="1"/>
</dbReference>
<dbReference type="AlphaFoldDB" id="A0AAN7DSL1"/>
<keyword evidence="2" id="KW-1185">Reference proteome</keyword>
<name>A0AAN7DSL1_QUERU</name>
<accession>A0AAN7DSL1</accession>
<protein>
    <submittedName>
        <fullName evidence="1">Uncharacterized protein</fullName>
    </submittedName>
</protein>
<dbReference type="Proteomes" id="UP001324115">
    <property type="component" value="Unassembled WGS sequence"/>
</dbReference>
<dbReference type="SMART" id="SM00248">
    <property type="entry name" value="ANK"/>
    <property type="match status" value="5"/>
</dbReference>
<evidence type="ECO:0000313" key="2">
    <source>
        <dbReference type="Proteomes" id="UP001324115"/>
    </source>
</evidence>
<dbReference type="InterPro" id="IPR036770">
    <property type="entry name" value="Ankyrin_rpt-contain_sf"/>
</dbReference>
<comment type="caution">
    <text evidence="1">The sequence shown here is derived from an EMBL/GenBank/DDBJ whole genome shotgun (WGS) entry which is preliminary data.</text>
</comment>
<sequence>MASRSTTENDVDEIHKSNGKLYQALLNEEAQEVINMCNGLEDHALHELTIHKDTVLHKATYLKQAYLVLKLLEDLPACHLDKMTRTNQTGNTILHEEATLDQAYSVDIAREMLNRAWGVGETALFWAARYGKIQIFNFLAMKLSTPQTPKGWAITEITKGYDETTQQPFFQRNDKTTILHIAILAQHLDLALEIATRFRYLVSQRDEDGMTALQLLSCNPKAFERERRRGFLKRISFKMCGSSGEENEFLKEKLSRESALELAKLLVKKDTSWEVTSSGIDTSKLTQHKYGSTSNESNPLQQQVPIGEITPLFLATKSGCIEIVKEILKIFPQAVEHIDNEGRTILHVAIKYRQLEVFDLVLKMEVAMRWLVRRLDNDENSILHMVGIKRYDYVPEKMRGPALELQ</sequence>
<gene>
    <name evidence="1" type="ORF">RGQ29_032173</name>
</gene>
<organism evidence="1 2">
    <name type="scientific">Quercus rubra</name>
    <name type="common">Northern red oak</name>
    <name type="synonym">Quercus borealis</name>
    <dbReference type="NCBI Taxonomy" id="3512"/>
    <lineage>
        <taxon>Eukaryota</taxon>
        <taxon>Viridiplantae</taxon>
        <taxon>Streptophyta</taxon>
        <taxon>Embryophyta</taxon>
        <taxon>Tracheophyta</taxon>
        <taxon>Spermatophyta</taxon>
        <taxon>Magnoliopsida</taxon>
        <taxon>eudicotyledons</taxon>
        <taxon>Gunneridae</taxon>
        <taxon>Pentapetalae</taxon>
        <taxon>rosids</taxon>
        <taxon>fabids</taxon>
        <taxon>Fagales</taxon>
        <taxon>Fagaceae</taxon>
        <taxon>Quercus</taxon>
    </lineage>
</organism>
<evidence type="ECO:0000313" key="1">
    <source>
        <dbReference type="EMBL" id="KAK4538918.1"/>
    </source>
</evidence>
<dbReference type="Pfam" id="PF12796">
    <property type="entry name" value="Ank_2"/>
    <property type="match status" value="1"/>
</dbReference>
<reference evidence="1 2" key="1">
    <citation type="journal article" date="2023" name="G3 (Bethesda)">
        <title>A haplotype-resolved chromosome-scale genome for Quercus rubra L. provides insights into the genetics of adaptive traits for red oak species.</title>
        <authorList>
            <person name="Kapoor B."/>
            <person name="Jenkins J."/>
            <person name="Schmutz J."/>
            <person name="Zhebentyayeva T."/>
            <person name="Kuelheim C."/>
            <person name="Coggeshall M."/>
            <person name="Heim C."/>
            <person name="Lasky J.R."/>
            <person name="Leites L."/>
            <person name="Islam-Faridi N."/>
            <person name="Romero-Severson J."/>
            <person name="DeLeo V.L."/>
            <person name="Lucas S.M."/>
            <person name="Lazic D."/>
            <person name="Gailing O."/>
            <person name="Carlson J."/>
            <person name="Staton M."/>
        </authorList>
    </citation>
    <scope>NUCLEOTIDE SEQUENCE [LARGE SCALE GENOMIC DNA]</scope>
    <source>
        <strain evidence="1">Pseudo-F2</strain>
    </source>
</reference>
<dbReference type="SUPFAM" id="SSF48403">
    <property type="entry name" value="Ankyrin repeat"/>
    <property type="match status" value="1"/>
</dbReference>
<dbReference type="Gene3D" id="1.25.40.20">
    <property type="entry name" value="Ankyrin repeat-containing domain"/>
    <property type="match status" value="2"/>
</dbReference>